<evidence type="ECO:0000256" key="1">
    <source>
        <dbReference type="ARBA" id="ARBA00010587"/>
    </source>
</evidence>
<dbReference type="Pfam" id="PF01814">
    <property type="entry name" value="Hemerythrin"/>
    <property type="match status" value="1"/>
</dbReference>
<dbReference type="NCBIfam" id="NF033749">
    <property type="entry name" value="bact_hemeryth"/>
    <property type="match status" value="1"/>
</dbReference>
<dbReference type="NCBIfam" id="TIGR02481">
    <property type="entry name" value="hemeryth_dom"/>
    <property type="match status" value="1"/>
</dbReference>
<keyword evidence="2" id="KW-0479">Metal-binding</keyword>
<dbReference type="PANTHER" id="PTHR37164">
    <property type="entry name" value="BACTERIOHEMERYTHRIN"/>
    <property type="match status" value="1"/>
</dbReference>
<dbReference type="InterPro" id="IPR012827">
    <property type="entry name" value="Hemerythrin_metal-bd"/>
</dbReference>
<evidence type="ECO:0000313" key="5">
    <source>
        <dbReference type="EMBL" id="SFV70124.1"/>
    </source>
</evidence>
<keyword evidence="3" id="KW-0408">Iron</keyword>
<dbReference type="CDD" id="cd12107">
    <property type="entry name" value="Hemerythrin"/>
    <property type="match status" value="1"/>
</dbReference>
<dbReference type="EMBL" id="FPHM01000144">
    <property type="protein sequence ID" value="SFV70124.1"/>
    <property type="molecule type" value="Genomic_DNA"/>
</dbReference>
<evidence type="ECO:0000259" key="4">
    <source>
        <dbReference type="Pfam" id="PF01814"/>
    </source>
</evidence>
<protein>
    <submittedName>
        <fullName evidence="5">Hemerythrin-like iron-binding protein</fullName>
    </submittedName>
</protein>
<dbReference type="PROSITE" id="PS00550">
    <property type="entry name" value="HEMERYTHRINS"/>
    <property type="match status" value="1"/>
</dbReference>
<organism evidence="5">
    <name type="scientific">hydrothermal vent metagenome</name>
    <dbReference type="NCBI Taxonomy" id="652676"/>
    <lineage>
        <taxon>unclassified sequences</taxon>
        <taxon>metagenomes</taxon>
        <taxon>ecological metagenomes</taxon>
    </lineage>
</organism>
<accession>A0A1W1CWC2</accession>
<reference evidence="5" key="1">
    <citation type="submission" date="2016-10" db="EMBL/GenBank/DDBJ databases">
        <authorList>
            <person name="de Groot N.N."/>
        </authorList>
    </citation>
    <scope>NUCLEOTIDE SEQUENCE</scope>
</reference>
<dbReference type="SUPFAM" id="SSF47188">
    <property type="entry name" value="Hemerythrin-like"/>
    <property type="match status" value="1"/>
</dbReference>
<gene>
    <name evidence="5" type="ORF">MNB_SV-13-536</name>
</gene>
<dbReference type="GO" id="GO:0046872">
    <property type="term" value="F:metal ion binding"/>
    <property type="evidence" value="ECO:0007669"/>
    <property type="project" value="UniProtKB-KW"/>
</dbReference>
<evidence type="ECO:0000256" key="2">
    <source>
        <dbReference type="ARBA" id="ARBA00022723"/>
    </source>
</evidence>
<sequence length="131" mass="15705">MKLLKWKDAYSVGEDKIDEQHKGLFKLSNEIYNLVEAGVDKAEIFRELFIALNDYTVEHFIYEEMYMQSEDYPKLKEHIEEHNEFSQKLRKIALGINKDSHIRDIGEFVTTWLLQHVLDEDMKYKKFVDSK</sequence>
<dbReference type="PANTHER" id="PTHR37164:SF1">
    <property type="entry name" value="BACTERIOHEMERYTHRIN"/>
    <property type="match status" value="1"/>
</dbReference>
<dbReference type="InterPro" id="IPR050669">
    <property type="entry name" value="Hemerythrin"/>
</dbReference>
<dbReference type="Gene3D" id="1.20.120.50">
    <property type="entry name" value="Hemerythrin-like"/>
    <property type="match status" value="1"/>
</dbReference>
<dbReference type="InterPro" id="IPR012312">
    <property type="entry name" value="Hemerythrin-like"/>
</dbReference>
<dbReference type="InterPro" id="IPR016131">
    <property type="entry name" value="Haemerythrin_Fe_BS"/>
</dbReference>
<name>A0A1W1CWC2_9ZZZZ</name>
<dbReference type="AlphaFoldDB" id="A0A1W1CWC2"/>
<feature type="domain" description="Hemerythrin-like" evidence="4">
    <location>
        <begin position="14"/>
        <end position="126"/>
    </location>
</feature>
<dbReference type="InterPro" id="IPR035938">
    <property type="entry name" value="Hemerythrin-like_sf"/>
</dbReference>
<evidence type="ECO:0000256" key="3">
    <source>
        <dbReference type="ARBA" id="ARBA00023004"/>
    </source>
</evidence>
<comment type="similarity">
    <text evidence="1">Belongs to the hemerythrin family.</text>
</comment>
<proteinExistence type="inferred from homology"/>